<dbReference type="InParanoid" id="A0A067ND92"/>
<gene>
    <name evidence="2" type="ORF">PLEOSDRAFT_1107845</name>
</gene>
<dbReference type="EMBL" id="KL198011">
    <property type="protein sequence ID" value="KDQ24920.1"/>
    <property type="molecule type" value="Genomic_DNA"/>
</dbReference>
<evidence type="ECO:0000313" key="3">
    <source>
        <dbReference type="Proteomes" id="UP000027073"/>
    </source>
</evidence>
<accession>A0A067ND92</accession>
<evidence type="ECO:0000256" key="1">
    <source>
        <dbReference type="SAM" id="MobiDB-lite"/>
    </source>
</evidence>
<feature type="compositionally biased region" description="Low complexity" evidence="1">
    <location>
        <begin position="90"/>
        <end position="101"/>
    </location>
</feature>
<protein>
    <submittedName>
        <fullName evidence="2">Uncharacterized protein</fullName>
    </submittedName>
</protein>
<feature type="region of interest" description="Disordered" evidence="1">
    <location>
        <begin position="90"/>
        <end position="117"/>
    </location>
</feature>
<dbReference type="VEuPathDB" id="FungiDB:PLEOSDRAFT_1107845"/>
<dbReference type="AlphaFoldDB" id="A0A067ND92"/>
<reference evidence="3" key="1">
    <citation type="journal article" date="2014" name="Proc. Natl. Acad. Sci. U.S.A.">
        <title>Extensive sampling of basidiomycete genomes demonstrates inadequacy of the white-rot/brown-rot paradigm for wood decay fungi.</title>
        <authorList>
            <person name="Riley R."/>
            <person name="Salamov A.A."/>
            <person name="Brown D.W."/>
            <person name="Nagy L.G."/>
            <person name="Floudas D."/>
            <person name="Held B.W."/>
            <person name="Levasseur A."/>
            <person name="Lombard V."/>
            <person name="Morin E."/>
            <person name="Otillar R."/>
            <person name="Lindquist E.A."/>
            <person name="Sun H."/>
            <person name="LaButti K.M."/>
            <person name="Schmutz J."/>
            <person name="Jabbour D."/>
            <person name="Luo H."/>
            <person name="Baker S.E."/>
            <person name="Pisabarro A.G."/>
            <person name="Walton J.D."/>
            <person name="Blanchette R.A."/>
            <person name="Henrissat B."/>
            <person name="Martin F."/>
            <person name="Cullen D."/>
            <person name="Hibbett D.S."/>
            <person name="Grigoriev I.V."/>
        </authorList>
    </citation>
    <scope>NUCLEOTIDE SEQUENCE [LARGE SCALE GENOMIC DNA]</scope>
    <source>
        <strain evidence="3">PC15</strain>
    </source>
</reference>
<name>A0A067ND92_PLEO1</name>
<dbReference type="Proteomes" id="UP000027073">
    <property type="component" value="Unassembled WGS sequence"/>
</dbReference>
<organism evidence="2 3">
    <name type="scientific">Pleurotus ostreatus (strain PC15)</name>
    <name type="common">Oyster mushroom</name>
    <dbReference type="NCBI Taxonomy" id="1137138"/>
    <lineage>
        <taxon>Eukaryota</taxon>
        <taxon>Fungi</taxon>
        <taxon>Dikarya</taxon>
        <taxon>Basidiomycota</taxon>
        <taxon>Agaricomycotina</taxon>
        <taxon>Agaricomycetes</taxon>
        <taxon>Agaricomycetidae</taxon>
        <taxon>Agaricales</taxon>
        <taxon>Pleurotineae</taxon>
        <taxon>Pleurotaceae</taxon>
        <taxon>Pleurotus</taxon>
    </lineage>
</organism>
<sequence length="156" mass="16851">MASVYKLCSARLEQLLIESNPQIPRYLPRPLPVSSLAMPTLAFASPQHWTLKPDFPGDVKPLVGPYVSEGDLPLLAAQLEFHGYAPTSSTARSTVSSAPTRDALHNAPPDSPTSVMAAPTTSTGALRGVLPLLKRAPTWVEDGHWVFHFLDPCQAK</sequence>
<dbReference type="HOGENOM" id="CLU_1687413_0_0_1"/>
<evidence type="ECO:0000313" key="2">
    <source>
        <dbReference type="EMBL" id="KDQ24920.1"/>
    </source>
</evidence>
<proteinExistence type="predicted"/>